<dbReference type="AlphaFoldDB" id="A0A921YPK4"/>
<proteinExistence type="predicted"/>
<reference evidence="2" key="1">
    <citation type="journal article" date="2016" name="Insect Biochem. Mol. Biol.">
        <title>Multifaceted biological insights from a draft genome sequence of the tobacco hornworm moth, Manduca sexta.</title>
        <authorList>
            <person name="Kanost M.R."/>
            <person name="Arrese E.L."/>
            <person name="Cao X."/>
            <person name="Chen Y.R."/>
            <person name="Chellapilla S."/>
            <person name="Goldsmith M.R."/>
            <person name="Grosse-Wilde E."/>
            <person name="Heckel D.G."/>
            <person name="Herndon N."/>
            <person name="Jiang H."/>
            <person name="Papanicolaou A."/>
            <person name="Qu J."/>
            <person name="Soulages J.L."/>
            <person name="Vogel H."/>
            <person name="Walters J."/>
            <person name="Waterhouse R.M."/>
            <person name="Ahn S.J."/>
            <person name="Almeida F.C."/>
            <person name="An C."/>
            <person name="Aqrawi P."/>
            <person name="Bretschneider A."/>
            <person name="Bryant W.B."/>
            <person name="Bucks S."/>
            <person name="Chao H."/>
            <person name="Chevignon G."/>
            <person name="Christen J.M."/>
            <person name="Clarke D.F."/>
            <person name="Dittmer N.T."/>
            <person name="Ferguson L.C.F."/>
            <person name="Garavelou S."/>
            <person name="Gordon K.H.J."/>
            <person name="Gunaratna R.T."/>
            <person name="Han Y."/>
            <person name="Hauser F."/>
            <person name="He Y."/>
            <person name="Heidel-Fischer H."/>
            <person name="Hirsh A."/>
            <person name="Hu Y."/>
            <person name="Jiang H."/>
            <person name="Kalra D."/>
            <person name="Klinner C."/>
            <person name="Konig C."/>
            <person name="Kovar C."/>
            <person name="Kroll A.R."/>
            <person name="Kuwar S.S."/>
            <person name="Lee S.L."/>
            <person name="Lehman R."/>
            <person name="Li K."/>
            <person name="Li Z."/>
            <person name="Liang H."/>
            <person name="Lovelace S."/>
            <person name="Lu Z."/>
            <person name="Mansfield J.H."/>
            <person name="McCulloch K.J."/>
            <person name="Mathew T."/>
            <person name="Morton B."/>
            <person name="Muzny D.M."/>
            <person name="Neunemann D."/>
            <person name="Ongeri F."/>
            <person name="Pauchet Y."/>
            <person name="Pu L.L."/>
            <person name="Pyrousis I."/>
            <person name="Rao X.J."/>
            <person name="Redding A."/>
            <person name="Roesel C."/>
            <person name="Sanchez-Gracia A."/>
            <person name="Schaack S."/>
            <person name="Shukla A."/>
            <person name="Tetreau G."/>
            <person name="Wang Y."/>
            <person name="Xiong G.H."/>
            <person name="Traut W."/>
            <person name="Walsh T.K."/>
            <person name="Worley K.C."/>
            <person name="Wu D."/>
            <person name="Wu W."/>
            <person name="Wu Y.Q."/>
            <person name="Zhang X."/>
            <person name="Zou Z."/>
            <person name="Zucker H."/>
            <person name="Briscoe A.D."/>
            <person name="Burmester T."/>
            <person name="Clem R.J."/>
            <person name="Feyereisen R."/>
            <person name="Grimmelikhuijzen C.J.P."/>
            <person name="Hamodrakas S.J."/>
            <person name="Hansson B.S."/>
            <person name="Huguet E."/>
            <person name="Jermiin L.S."/>
            <person name="Lan Q."/>
            <person name="Lehman H.K."/>
            <person name="Lorenzen M."/>
            <person name="Merzendorfer H."/>
            <person name="Michalopoulos I."/>
            <person name="Morton D.B."/>
            <person name="Muthukrishnan S."/>
            <person name="Oakeshott J.G."/>
            <person name="Palmer W."/>
            <person name="Park Y."/>
            <person name="Passarelli A.L."/>
            <person name="Rozas J."/>
            <person name="Schwartz L.M."/>
            <person name="Smith W."/>
            <person name="Southgate A."/>
            <person name="Vilcinskas A."/>
            <person name="Vogt R."/>
            <person name="Wang P."/>
            <person name="Werren J."/>
            <person name="Yu X.Q."/>
            <person name="Zhou J.J."/>
            <person name="Brown S.J."/>
            <person name="Scherer S.E."/>
            <person name="Richards S."/>
            <person name="Blissard G.W."/>
        </authorList>
    </citation>
    <scope>NUCLEOTIDE SEQUENCE</scope>
</reference>
<accession>A0A921YPK4</accession>
<comment type="caution">
    <text evidence="2">The sequence shown here is derived from an EMBL/GenBank/DDBJ whole genome shotgun (WGS) entry which is preliminary data.</text>
</comment>
<evidence type="ECO:0000313" key="3">
    <source>
        <dbReference type="Proteomes" id="UP000791440"/>
    </source>
</evidence>
<keyword evidence="1" id="KW-1133">Transmembrane helix</keyword>
<dbReference type="Proteomes" id="UP000791440">
    <property type="component" value="Unassembled WGS sequence"/>
</dbReference>
<evidence type="ECO:0000256" key="1">
    <source>
        <dbReference type="SAM" id="Phobius"/>
    </source>
</evidence>
<name>A0A921YPK4_MANSE</name>
<sequence length="76" mass="8715">MTYAFIIVVSVAITLKLLFLGFSMYVTLKQKAREEQANGQTNQKSLKISWKKIPSLFLPKSLIYPKMADKNYVNKS</sequence>
<dbReference type="EMBL" id="JH668292">
    <property type="protein sequence ID" value="KAG6442352.1"/>
    <property type="molecule type" value="Genomic_DNA"/>
</dbReference>
<keyword evidence="1" id="KW-0472">Membrane</keyword>
<gene>
    <name evidence="2" type="ORF">O3G_MSEX002298</name>
</gene>
<keyword evidence="3" id="KW-1185">Reference proteome</keyword>
<reference evidence="2" key="2">
    <citation type="submission" date="2020-12" db="EMBL/GenBank/DDBJ databases">
        <authorList>
            <person name="Kanost M."/>
        </authorList>
    </citation>
    <scope>NUCLEOTIDE SEQUENCE</scope>
</reference>
<organism evidence="2 3">
    <name type="scientific">Manduca sexta</name>
    <name type="common">Tobacco hawkmoth</name>
    <name type="synonym">Tobacco hornworm</name>
    <dbReference type="NCBI Taxonomy" id="7130"/>
    <lineage>
        <taxon>Eukaryota</taxon>
        <taxon>Metazoa</taxon>
        <taxon>Ecdysozoa</taxon>
        <taxon>Arthropoda</taxon>
        <taxon>Hexapoda</taxon>
        <taxon>Insecta</taxon>
        <taxon>Pterygota</taxon>
        <taxon>Neoptera</taxon>
        <taxon>Endopterygota</taxon>
        <taxon>Lepidoptera</taxon>
        <taxon>Glossata</taxon>
        <taxon>Ditrysia</taxon>
        <taxon>Bombycoidea</taxon>
        <taxon>Sphingidae</taxon>
        <taxon>Sphinginae</taxon>
        <taxon>Sphingini</taxon>
        <taxon>Manduca</taxon>
    </lineage>
</organism>
<protein>
    <submittedName>
        <fullName evidence="2">Uncharacterized protein</fullName>
    </submittedName>
</protein>
<keyword evidence="1" id="KW-0812">Transmembrane</keyword>
<evidence type="ECO:0000313" key="2">
    <source>
        <dbReference type="EMBL" id="KAG6442352.1"/>
    </source>
</evidence>
<feature type="transmembrane region" description="Helical" evidence="1">
    <location>
        <begin position="6"/>
        <end position="28"/>
    </location>
</feature>